<feature type="domain" description="HTH lysR-type" evidence="5">
    <location>
        <begin position="1"/>
        <end position="59"/>
    </location>
</feature>
<sequence>MDKFNNMRVFCRIVELGTFSAVAKELKLSTMMISKYIAQLEASLGVVLLHRTTRSLSLTSAGEAYYNRSKQLLEDLADLEASTAQLGERVKGTIKISAPIDFGGMYMVPAIESYLKRYPEVKILMSLDNKPPNLRVGSIDISLLVTDTLDPGVVARKIAETELCTYAAPAYLAEKGCPQSIDELNQHQCLHYVDTPHGEFWLFDVDGELKKIKSDWVLASNNGRALCQAAALGMGIVQAPRLSVAPYLKSGELVEILSQYRRPAIAIYATYLQRRFYPAKLTTFIDFLLEYFER</sequence>
<keyword evidence="7" id="KW-1185">Reference proteome</keyword>
<dbReference type="Pfam" id="PF00126">
    <property type="entry name" value="HTH_1"/>
    <property type="match status" value="1"/>
</dbReference>
<dbReference type="Proteomes" id="UP000641152">
    <property type="component" value="Unassembled WGS sequence"/>
</dbReference>
<comment type="caution">
    <text evidence="6">The sequence shown here is derived from an EMBL/GenBank/DDBJ whole genome shotgun (WGS) entry which is preliminary data.</text>
</comment>
<organism evidence="6 7">
    <name type="scientific">Methylomonas fluvii</name>
    <dbReference type="NCBI Taxonomy" id="1854564"/>
    <lineage>
        <taxon>Bacteria</taxon>
        <taxon>Pseudomonadati</taxon>
        <taxon>Pseudomonadota</taxon>
        <taxon>Gammaproteobacteria</taxon>
        <taxon>Methylococcales</taxon>
        <taxon>Methylococcaceae</taxon>
        <taxon>Methylomonas</taxon>
    </lineage>
</organism>
<name>A0ABR9DHV1_9GAMM</name>
<dbReference type="Gene3D" id="1.10.10.10">
    <property type="entry name" value="Winged helix-like DNA-binding domain superfamily/Winged helix DNA-binding domain"/>
    <property type="match status" value="1"/>
</dbReference>
<dbReference type="RefSeq" id="WP_192395393.1">
    <property type="nucleotide sequence ID" value="NZ_CAJHIU010000003.1"/>
</dbReference>
<dbReference type="EMBL" id="JACXST010000003">
    <property type="protein sequence ID" value="MBD9362630.1"/>
    <property type="molecule type" value="Genomic_DNA"/>
</dbReference>
<dbReference type="InterPro" id="IPR036388">
    <property type="entry name" value="WH-like_DNA-bd_sf"/>
</dbReference>
<keyword evidence="3" id="KW-0238">DNA-binding</keyword>
<keyword evidence="2" id="KW-0805">Transcription regulation</keyword>
<keyword evidence="4" id="KW-0804">Transcription</keyword>
<evidence type="ECO:0000259" key="5">
    <source>
        <dbReference type="PROSITE" id="PS50931"/>
    </source>
</evidence>
<dbReference type="SUPFAM" id="SSF53850">
    <property type="entry name" value="Periplasmic binding protein-like II"/>
    <property type="match status" value="1"/>
</dbReference>
<evidence type="ECO:0000313" key="6">
    <source>
        <dbReference type="EMBL" id="MBD9362630.1"/>
    </source>
</evidence>
<dbReference type="CDD" id="cd08422">
    <property type="entry name" value="PBP2_CrgA_like"/>
    <property type="match status" value="1"/>
</dbReference>
<gene>
    <name evidence="6" type="ORF">EBB_19375</name>
</gene>
<dbReference type="InterPro" id="IPR005119">
    <property type="entry name" value="LysR_subst-bd"/>
</dbReference>
<dbReference type="InterPro" id="IPR036390">
    <property type="entry name" value="WH_DNA-bd_sf"/>
</dbReference>
<accession>A0ABR9DHV1</accession>
<evidence type="ECO:0000256" key="3">
    <source>
        <dbReference type="ARBA" id="ARBA00023125"/>
    </source>
</evidence>
<protein>
    <submittedName>
        <fullName evidence="6">LysR family transcriptional regulator</fullName>
    </submittedName>
</protein>
<dbReference type="Pfam" id="PF03466">
    <property type="entry name" value="LysR_substrate"/>
    <property type="match status" value="1"/>
</dbReference>
<evidence type="ECO:0000256" key="1">
    <source>
        <dbReference type="ARBA" id="ARBA00009437"/>
    </source>
</evidence>
<evidence type="ECO:0000256" key="4">
    <source>
        <dbReference type="ARBA" id="ARBA00023163"/>
    </source>
</evidence>
<reference evidence="6 7" key="1">
    <citation type="submission" date="2020-09" db="EMBL/GenBank/DDBJ databases">
        <title>Methylomonas albis sp. nov. and Methylomonas fluvii sp. nov.: Two cold-adapted methanotrophs from the River Elbe and an amended description of Methylovulum psychrotolerans strain Eb1.</title>
        <authorList>
            <person name="Bussmann I.K."/>
            <person name="Klings K.-W."/>
            <person name="Warnstedt J."/>
            <person name="Hoppert M."/>
            <person name="Saborowski A."/>
            <person name="Horn F."/>
            <person name="Liebner S."/>
        </authorList>
    </citation>
    <scope>NUCLEOTIDE SEQUENCE [LARGE SCALE GENOMIC DNA]</scope>
    <source>
        <strain evidence="6 7">EbB</strain>
    </source>
</reference>
<dbReference type="InterPro" id="IPR058163">
    <property type="entry name" value="LysR-type_TF_proteobact-type"/>
</dbReference>
<comment type="similarity">
    <text evidence="1">Belongs to the LysR transcriptional regulatory family.</text>
</comment>
<evidence type="ECO:0000256" key="2">
    <source>
        <dbReference type="ARBA" id="ARBA00023015"/>
    </source>
</evidence>
<proteinExistence type="inferred from homology"/>
<dbReference type="PROSITE" id="PS50931">
    <property type="entry name" value="HTH_LYSR"/>
    <property type="match status" value="1"/>
</dbReference>
<evidence type="ECO:0000313" key="7">
    <source>
        <dbReference type="Proteomes" id="UP000641152"/>
    </source>
</evidence>
<dbReference type="PANTHER" id="PTHR30537:SF35">
    <property type="entry name" value="TRANSCRIPTIONAL REGULATORY PROTEIN"/>
    <property type="match status" value="1"/>
</dbReference>
<dbReference type="Gene3D" id="3.40.190.290">
    <property type="match status" value="1"/>
</dbReference>
<dbReference type="InterPro" id="IPR000847">
    <property type="entry name" value="LysR_HTH_N"/>
</dbReference>
<dbReference type="SUPFAM" id="SSF46785">
    <property type="entry name" value="Winged helix' DNA-binding domain"/>
    <property type="match status" value="1"/>
</dbReference>
<dbReference type="PANTHER" id="PTHR30537">
    <property type="entry name" value="HTH-TYPE TRANSCRIPTIONAL REGULATOR"/>
    <property type="match status" value="1"/>
</dbReference>